<dbReference type="AlphaFoldDB" id="A0A8S1V0M8"/>
<name>A0A8S1V0M8_PAROT</name>
<sequence>MNNNINYTTKIAYSLHENIEIYISYSISCQINGINSSIKQFYITYFENIESQLSEESVQLFISKQALLNQVLFTENCNFAAKLIQIDKANRKQQGHELFYTLRLILRKRVIKEALKRGLYQIKLIGKEEICRYACLKVE</sequence>
<dbReference type="Proteomes" id="UP000683925">
    <property type="component" value="Unassembled WGS sequence"/>
</dbReference>
<proteinExistence type="predicted"/>
<comment type="caution">
    <text evidence="1">The sequence shown here is derived from an EMBL/GenBank/DDBJ whole genome shotgun (WGS) entry which is preliminary data.</text>
</comment>
<evidence type="ECO:0000313" key="2">
    <source>
        <dbReference type="Proteomes" id="UP000683925"/>
    </source>
</evidence>
<dbReference type="EMBL" id="CAJJDP010000055">
    <property type="protein sequence ID" value="CAD8170501.1"/>
    <property type="molecule type" value="Genomic_DNA"/>
</dbReference>
<protein>
    <submittedName>
        <fullName evidence="1">Uncharacterized protein</fullName>
    </submittedName>
</protein>
<keyword evidence="2" id="KW-1185">Reference proteome</keyword>
<reference evidence="1" key="1">
    <citation type="submission" date="2021-01" db="EMBL/GenBank/DDBJ databases">
        <authorList>
            <consortium name="Genoscope - CEA"/>
            <person name="William W."/>
        </authorList>
    </citation>
    <scope>NUCLEOTIDE SEQUENCE</scope>
</reference>
<accession>A0A8S1V0M8</accession>
<organism evidence="1 2">
    <name type="scientific">Paramecium octaurelia</name>
    <dbReference type="NCBI Taxonomy" id="43137"/>
    <lineage>
        <taxon>Eukaryota</taxon>
        <taxon>Sar</taxon>
        <taxon>Alveolata</taxon>
        <taxon>Ciliophora</taxon>
        <taxon>Intramacronucleata</taxon>
        <taxon>Oligohymenophorea</taxon>
        <taxon>Peniculida</taxon>
        <taxon>Parameciidae</taxon>
        <taxon>Paramecium</taxon>
    </lineage>
</organism>
<evidence type="ECO:0000313" key="1">
    <source>
        <dbReference type="EMBL" id="CAD8170501.1"/>
    </source>
</evidence>
<gene>
    <name evidence="1" type="ORF">POCTA_138.1.T0550210</name>
</gene>